<keyword evidence="2" id="KW-1185">Reference proteome</keyword>
<comment type="caution">
    <text evidence="1">The sequence shown here is derived from an EMBL/GenBank/DDBJ whole genome shotgun (WGS) entry which is preliminary data.</text>
</comment>
<protein>
    <submittedName>
        <fullName evidence="1">Uncharacterized protein</fullName>
    </submittedName>
</protein>
<reference evidence="1 2" key="1">
    <citation type="submission" date="2024-06" db="EMBL/GenBank/DDBJ databases">
        <title>The Natural Products Discovery Center: Release of the First 8490 Sequenced Strains for Exploring Actinobacteria Biosynthetic Diversity.</title>
        <authorList>
            <person name="Kalkreuter E."/>
            <person name="Kautsar S.A."/>
            <person name="Yang D."/>
            <person name="Bader C.D."/>
            <person name="Teijaro C.N."/>
            <person name="Fluegel L."/>
            <person name="Davis C.M."/>
            <person name="Simpson J.R."/>
            <person name="Lauterbach L."/>
            <person name="Steele A.D."/>
            <person name="Gui C."/>
            <person name="Meng S."/>
            <person name="Li G."/>
            <person name="Viehrig K."/>
            <person name="Ye F."/>
            <person name="Su P."/>
            <person name="Kiefer A.F."/>
            <person name="Nichols A."/>
            <person name="Cepeda A.J."/>
            <person name="Yan W."/>
            <person name="Fan B."/>
            <person name="Jiang Y."/>
            <person name="Adhikari A."/>
            <person name="Zheng C.-J."/>
            <person name="Schuster L."/>
            <person name="Cowan T.M."/>
            <person name="Smanski M.J."/>
            <person name="Chevrette M.G."/>
            <person name="De Carvalho L.P.S."/>
            <person name="Shen B."/>
        </authorList>
    </citation>
    <scope>NUCLEOTIDE SEQUENCE [LARGE SCALE GENOMIC DNA]</scope>
    <source>
        <strain evidence="1 2">NPDC048946</strain>
    </source>
</reference>
<sequence>MRERAGACDHAWELVVAAANAGDATALWRLAGDRMRRRRTVEDGLKAREARMVLRYGIDSDGHPSRPWDTDRQLHGAAPWWVDA</sequence>
<evidence type="ECO:0000313" key="2">
    <source>
        <dbReference type="Proteomes" id="UP001551482"/>
    </source>
</evidence>
<dbReference type="Proteomes" id="UP001551482">
    <property type="component" value="Unassembled WGS sequence"/>
</dbReference>
<gene>
    <name evidence="1" type="ORF">AB0C36_22800</name>
</gene>
<proteinExistence type="predicted"/>
<dbReference type="EMBL" id="JBEZFP010000061">
    <property type="protein sequence ID" value="MEU8136325.1"/>
    <property type="molecule type" value="Genomic_DNA"/>
</dbReference>
<name>A0ABV3DKP0_9ACTN</name>
<dbReference type="RefSeq" id="WP_358356758.1">
    <property type="nucleotide sequence ID" value="NZ_JBEZFP010000061.1"/>
</dbReference>
<organism evidence="1 2">
    <name type="scientific">Streptodolium elevatio</name>
    <dbReference type="NCBI Taxonomy" id="3157996"/>
    <lineage>
        <taxon>Bacteria</taxon>
        <taxon>Bacillati</taxon>
        <taxon>Actinomycetota</taxon>
        <taxon>Actinomycetes</taxon>
        <taxon>Kitasatosporales</taxon>
        <taxon>Streptomycetaceae</taxon>
        <taxon>Streptodolium</taxon>
    </lineage>
</organism>
<evidence type="ECO:0000313" key="1">
    <source>
        <dbReference type="EMBL" id="MEU8136325.1"/>
    </source>
</evidence>
<accession>A0ABV3DKP0</accession>